<sequence>MDQRDVLLGRISSQQRETDRDSTAIGAVPHQPSPGLPHSLPIRAQGSGNDVVVAVNRDMDTAEGIDDVTRLRVSPAEMRVQDDGYIGPVQPLIPHTSD</sequence>
<feature type="region of interest" description="Disordered" evidence="1">
    <location>
        <begin position="1"/>
        <end position="39"/>
    </location>
</feature>
<accession>A0ABW4AW94</accession>
<evidence type="ECO:0000313" key="2">
    <source>
        <dbReference type="EMBL" id="MFD1374218.1"/>
    </source>
</evidence>
<keyword evidence="3" id="KW-1185">Reference proteome</keyword>
<evidence type="ECO:0000313" key="3">
    <source>
        <dbReference type="Proteomes" id="UP001597183"/>
    </source>
</evidence>
<organism evidence="2 3">
    <name type="scientific">Actinoplanes sichuanensis</name>
    <dbReference type="NCBI Taxonomy" id="512349"/>
    <lineage>
        <taxon>Bacteria</taxon>
        <taxon>Bacillati</taxon>
        <taxon>Actinomycetota</taxon>
        <taxon>Actinomycetes</taxon>
        <taxon>Micromonosporales</taxon>
        <taxon>Micromonosporaceae</taxon>
        <taxon>Actinoplanes</taxon>
    </lineage>
</organism>
<dbReference type="RefSeq" id="WP_317794183.1">
    <property type="nucleotide sequence ID" value="NZ_AP028461.1"/>
</dbReference>
<gene>
    <name evidence="2" type="ORF">ACFQ5G_53570</name>
</gene>
<proteinExistence type="predicted"/>
<name>A0ABW4AW94_9ACTN</name>
<dbReference type="Proteomes" id="UP001597183">
    <property type="component" value="Unassembled WGS sequence"/>
</dbReference>
<reference evidence="3" key="1">
    <citation type="journal article" date="2019" name="Int. J. Syst. Evol. Microbiol.">
        <title>The Global Catalogue of Microorganisms (GCM) 10K type strain sequencing project: providing services to taxonomists for standard genome sequencing and annotation.</title>
        <authorList>
            <consortium name="The Broad Institute Genomics Platform"/>
            <consortium name="The Broad Institute Genome Sequencing Center for Infectious Disease"/>
            <person name="Wu L."/>
            <person name="Ma J."/>
        </authorList>
    </citation>
    <scope>NUCLEOTIDE SEQUENCE [LARGE SCALE GENOMIC DNA]</scope>
    <source>
        <strain evidence="3">CCM 7526</strain>
    </source>
</reference>
<dbReference type="EMBL" id="JBHTMK010000079">
    <property type="protein sequence ID" value="MFD1374218.1"/>
    <property type="molecule type" value="Genomic_DNA"/>
</dbReference>
<evidence type="ECO:0000256" key="1">
    <source>
        <dbReference type="SAM" id="MobiDB-lite"/>
    </source>
</evidence>
<comment type="caution">
    <text evidence="2">The sequence shown here is derived from an EMBL/GenBank/DDBJ whole genome shotgun (WGS) entry which is preliminary data.</text>
</comment>
<protein>
    <submittedName>
        <fullName evidence="2">Uncharacterized protein</fullName>
    </submittedName>
</protein>